<dbReference type="InterPro" id="IPR050228">
    <property type="entry name" value="Carboxylesterase_BioH"/>
</dbReference>
<dbReference type="Gene3D" id="3.40.50.1820">
    <property type="entry name" value="alpha/beta hydrolase"/>
    <property type="match status" value="1"/>
</dbReference>
<comment type="caution">
    <text evidence="2">The sequence shown here is derived from an EMBL/GenBank/DDBJ whole genome shotgun (WGS) entry which is preliminary data.</text>
</comment>
<dbReference type="OrthoDB" id="63519at2"/>
<dbReference type="AlphaFoldDB" id="A0A4R1CFM9"/>
<dbReference type="RefSeq" id="WP_131582104.1">
    <property type="nucleotide sequence ID" value="NZ_SJZJ01000006.1"/>
</dbReference>
<evidence type="ECO:0000259" key="1">
    <source>
        <dbReference type="Pfam" id="PF00561"/>
    </source>
</evidence>
<gene>
    <name evidence="2" type="ORF">EPD65_05160</name>
</gene>
<dbReference type="PRINTS" id="PR00111">
    <property type="entry name" value="ABHYDROLASE"/>
</dbReference>
<accession>A0A4R1CFM9</accession>
<dbReference type="PANTHER" id="PTHR43194">
    <property type="entry name" value="HYDROLASE ALPHA/BETA FOLD FAMILY"/>
    <property type="match status" value="1"/>
</dbReference>
<dbReference type="EMBL" id="SJZJ01000006">
    <property type="protein sequence ID" value="TCJ29980.1"/>
    <property type="molecule type" value="Genomic_DNA"/>
</dbReference>
<sequence>MHRLRVGDVTLAYDVRGDGPPMVLLHGVGERASNWDTVRDALAARFTTYAVDLRGHGDSDWPGAYGHALIEADVCSLLDALGLSDVVLVGHSLGGSIGFRIAAHRPDLVARLVVEDVIPPWPRKRRIPARPARELDYDWDAVPTLMGEASTHDDVAWDELAQVVAPTLVVSGGAGSHLPVVKVAEVVDLIPDCVIVEINAGHHIHRRKPALFLDAVLGWLAARG</sequence>
<keyword evidence="3" id="KW-1185">Reference proteome</keyword>
<organism evidence="2 3">
    <name type="scientific">Nocardioides jejuensis</name>
    <dbReference type="NCBI Taxonomy" id="2502782"/>
    <lineage>
        <taxon>Bacteria</taxon>
        <taxon>Bacillati</taxon>
        <taxon>Actinomycetota</taxon>
        <taxon>Actinomycetes</taxon>
        <taxon>Propionibacteriales</taxon>
        <taxon>Nocardioidaceae</taxon>
        <taxon>Nocardioides</taxon>
    </lineage>
</organism>
<dbReference type="GO" id="GO:0016787">
    <property type="term" value="F:hydrolase activity"/>
    <property type="evidence" value="ECO:0007669"/>
    <property type="project" value="UniProtKB-KW"/>
</dbReference>
<evidence type="ECO:0000313" key="3">
    <source>
        <dbReference type="Proteomes" id="UP000295453"/>
    </source>
</evidence>
<dbReference type="InterPro" id="IPR029058">
    <property type="entry name" value="AB_hydrolase_fold"/>
</dbReference>
<dbReference type="Pfam" id="PF00561">
    <property type="entry name" value="Abhydrolase_1"/>
    <property type="match status" value="1"/>
</dbReference>
<reference evidence="2 3" key="1">
    <citation type="submission" date="2019-03" db="EMBL/GenBank/DDBJ databases">
        <authorList>
            <person name="Kim M.K.M."/>
        </authorList>
    </citation>
    <scope>NUCLEOTIDE SEQUENCE [LARGE SCALE GENOMIC DNA]</scope>
    <source>
        <strain evidence="2 3">18JY15-6</strain>
    </source>
</reference>
<feature type="domain" description="AB hydrolase-1" evidence="1">
    <location>
        <begin position="20"/>
        <end position="119"/>
    </location>
</feature>
<protein>
    <submittedName>
        <fullName evidence="2">Alpha/beta hydrolase</fullName>
    </submittedName>
</protein>
<name>A0A4R1CFM9_9ACTN</name>
<dbReference type="PANTHER" id="PTHR43194:SF2">
    <property type="entry name" value="PEROXISOMAL MEMBRANE PROTEIN LPX1"/>
    <property type="match status" value="1"/>
</dbReference>
<dbReference type="Proteomes" id="UP000295453">
    <property type="component" value="Unassembled WGS sequence"/>
</dbReference>
<evidence type="ECO:0000313" key="2">
    <source>
        <dbReference type="EMBL" id="TCJ29980.1"/>
    </source>
</evidence>
<keyword evidence="2" id="KW-0378">Hydrolase</keyword>
<proteinExistence type="predicted"/>
<dbReference type="InterPro" id="IPR000073">
    <property type="entry name" value="AB_hydrolase_1"/>
</dbReference>
<dbReference type="SUPFAM" id="SSF53474">
    <property type="entry name" value="alpha/beta-Hydrolases"/>
    <property type="match status" value="1"/>
</dbReference>